<keyword evidence="3" id="KW-1185">Reference proteome</keyword>
<proteinExistence type="predicted"/>
<evidence type="ECO:0000259" key="1">
    <source>
        <dbReference type="PROSITE" id="PS50234"/>
    </source>
</evidence>
<dbReference type="Pfam" id="PF13400">
    <property type="entry name" value="Tad"/>
    <property type="match status" value="1"/>
</dbReference>
<dbReference type="PROSITE" id="PS50234">
    <property type="entry name" value="VWFA"/>
    <property type="match status" value="1"/>
</dbReference>
<dbReference type="InterPro" id="IPR028087">
    <property type="entry name" value="Tad_N"/>
</dbReference>
<dbReference type="Gene3D" id="3.40.50.410">
    <property type="entry name" value="von Willebrand factor, type A domain"/>
    <property type="match status" value="2"/>
</dbReference>
<dbReference type="AlphaFoldDB" id="A0A916RWV1"/>
<dbReference type="Proteomes" id="UP000636264">
    <property type="component" value="Unassembled WGS sequence"/>
</dbReference>
<name>A0A916RWV1_9HYPH</name>
<organism evidence="2 3">
    <name type="scientific">Nitratireductor aestuarii</name>
    <dbReference type="NCBI Taxonomy" id="1735103"/>
    <lineage>
        <taxon>Bacteria</taxon>
        <taxon>Pseudomonadati</taxon>
        <taxon>Pseudomonadota</taxon>
        <taxon>Alphaproteobacteria</taxon>
        <taxon>Hyphomicrobiales</taxon>
        <taxon>Phyllobacteriaceae</taxon>
        <taxon>Nitratireductor</taxon>
    </lineage>
</organism>
<dbReference type="RefSeq" id="WP_188721565.1">
    <property type="nucleotide sequence ID" value="NZ_BMIF01000008.1"/>
</dbReference>
<evidence type="ECO:0000313" key="2">
    <source>
        <dbReference type="EMBL" id="GGA71387.1"/>
    </source>
</evidence>
<reference evidence="2" key="2">
    <citation type="submission" date="2020-09" db="EMBL/GenBank/DDBJ databases">
        <authorList>
            <person name="Sun Q."/>
            <person name="Zhou Y."/>
        </authorList>
    </citation>
    <scope>NUCLEOTIDE SEQUENCE</scope>
    <source>
        <strain evidence="2">CGMCC 1.15320</strain>
    </source>
</reference>
<accession>A0A916RWV1</accession>
<sequence length="601" mass="65728">MLRKFVRDTRGNFAMLLAIAMVPVLGAVALAIDYTEMSRHRQATLNALDAANMATAWRLLSGESETEVRRFAQDFFEANLGPVKAKNVVLSVELPDQSAGGNTIKMSADLHYDPLFYGAFLALLGKEDTINIKLFAENEVRLKNTLEVALVLDNSGSMDEKGSGSGKKRLDLLKEAAKQLVDTLAAQGTLMKQVDKPVQFAVVPFAASVNVGTSNGSASWMDTEGRSSIHHENFDWGTMSSSLKVEKVNGVYKKTGTGWGTARNSIASRFSLFDDLRRKYCTKKDNKGNCTTWAEAPMTSWAGCVEMRPYPYNVDNTVPTTGNPDTLFVPMFAPDETDTTANGRQAYNNWWSDLLTSGTAANRQKYMPKYFTANEITGFADGKGPNLSCTVTPITPLADVTKTSGANQIKNAIDAMVSNGATNVPEGIAWGWRVVSGSEPFTQGRPDREKGNDKVVIVLTDGANTYYTASSLAAPNKQAAADEANNKSIYSNYGYASRERIFDGTSVSKTHNNSNYTKAMNQHMRQVCTNAKQAGLIVMTVSLDLSTSKSDEKEQINLLEECSSESRVRRDQKLFWNTTGAGLAETFRQIADELSNLRFVG</sequence>
<dbReference type="InterPro" id="IPR036465">
    <property type="entry name" value="vWFA_dom_sf"/>
</dbReference>
<feature type="domain" description="VWFA" evidence="1">
    <location>
        <begin position="147"/>
        <end position="210"/>
    </location>
</feature>
<dbReference type="InterPro" id="IPR002035">
    <property type="entry name" value="VWF_A"/>
</dbReference>
<comment type="caution">
    <text evidence="2">The sequence shown here is derived from an EMBL/GenBank/DDBJ whole genome shotgun (WGS) entry which is preliminary data.</text>
</comment>
<evidence type="ECO:0000313" key="3">
    <source>
        <dbReference type="Proteomes" id="UP000636264"/>
    </source>
</evidence>
<dbReference type="SUPFAM" id="SSF53300">
    <property type="entry name" value="vWA-like"/>
    <property type="match status" value="1"/>
</dbReference>
<reference evidence="2" key="1">
    <citation type="journal article" date="2014" name="Int. J. Syst. Evol. Microbiol.">
        <title>Complete genome sequence of Corynebacterium casei LMG S-19264T (=DSM 44701T), isolated from a smear-ripened cheese.</title>
        <authorList>
            <consortium name="US DOE Joint Genome Institute (JGI-PGF)"/>
            <person name="Walter F."/>
            <person name="Albersmeier A."/>
            <person name="Kalinowski J."/>
            <person name="Ruckert C."/>
        </authorList>
    </citation>
    <scope>NUCLEOTIDE SEQUENCE</scope>
    <source>
        <strain evidence="2">CGMCC 1.15320</strain>
    </source>
</reference>
<gene>
    <name evidence="2" type="ORF">GCM10011385_26520</name>
</gene>
<dbReference type="EMBL" id="BMIF01000008">
    <property type="protein sequence ID" value="GGA71387.1"/>
    <property type="molecule type" value="Genomic_DNA"/>
</dbReference>
<protein>
    <recommendedName>
        <fullName evidence="1">VWFA domain-containing protein</fullName>
    </recommendedName>
</protein>